<dbReference type="InterPro" id="IPR035992">
    <property type="entry name" value="Ricin_B-like_lectins"/>
</dbReference>
<dbReference type="HOGENOM" id="CLU_119132_0_0_1"/>
<keyword evidence="1" id="KW-0732">Signal</keyword>
<organism evidence="3 4">
    <name type="scientific">Collybiopsis luxurians FD-317 M1</name>
    <dbReference type="NCBI Taxonomy" id="944289"/>
    <lineage>
        <taxon>Eukaryota</taxon>
        <taxon>Fungi</taxon>
        <taxon>Dikarya</taxon>
        <taxon>Basidiomycota</taxon>
        <taxon>Agaricomycotina</taxon>
        <taxon>Agaricomycetes</taxon>
        <taxon>Agaricomycetidae</taxon>
        <taxon>Agaricales</taxon>
        <taxon>Marasmiineae</taxon>
        <taxon>Omphalotaceae</taxon>
        <taxon>Collybiopsis</taxon>
        <taxon>Collybiopsis luxurians</taxon>
    </lineage>
</organism>
<dbReference type="EMBL" id="KN834784">
    <property type="protein sequence ID" value="KIK58577.1"/>
    <property type="molecule type" value="Genomic_DNA"/>
</dbReference>
<dbReference type="InterPro" id="IPR000772">
    <property type="entry name" value="Ricin_B_lectin"/>
</dbReference>
<keyword evidence="4" id="KW-1185">Reference proteome</keyword>
<dbReference type="SUPFAM" id="SSF50370">
    <property type="entry name" value="Ricin B-like lectins"/>
    <property type="match status" value="1"/>
</dbReference>
<dbReference type="Proteomes" id="UP000053593">
    <property type="component" value="Unassembled WGS sequence"/>
</dbReference>
<name>A0A0D0CJL7_9AGAR</name>
<proteinExistence type="predicted"/>
<feature type="domain" description="Ricin B lectin" evidence="2">
    <location>
        <begin position="38"/>
        <end position="108"/>
    </location>
</feature>
<feature type="signal peptide" evidence="1">
    <location>
        <begin position="1"/>
        <end position="20"/>
    </location>
</feature>
<dbReference type="Gene3D" id="2.80.10.50">
    <property type="match status" value="1"/>
</dbReference>
<evidence type="ECO:0000256" key="1">
    <source>
        <dbReference type="SAM" id="SignalP"/>
    </source>
</evidence>
<dbReference type="Pfam" id="PF14200">
    <property type="entry name" value="RicinB_lectin_2"/>
    <property type="match status" value="1"/>
</dbReference>
<dbReference type="CDD" id="cd23422">
    <property type="entry name" value="beta-trefoil_Ricin_MPL_CNL"/>
    <property type="match status" value="1"/>
</dbReference>
<evidence type="ECO:0000313" key="3">
    <source>
        <dbReference type="EMBL" id="KIK58577.1"/>
    </source>
</evidence>
<evidence type="ECO:0000259" key="2">
    <source>
        <dbReference type="Pfam" id="PF14200"/>
    </source>
</evidence>
<gene>
    <name evidence="3" type="ORF">GYMLUDRAFT_202414</name>
</gene>
<reference evidence="3 4" key="1">
    <citation type="submission" date="2014-04" db="EMBL/GenBank/DDBJ databases">
        <title>Evolutionary Origins and Diversification of the Mycorrhizal Mutualists.</title>
        <authorList>
            <consortium name="DOE Joint Genome Institute"/>
            <consortium name="Mycorrhizal Genomics Consortium"/>
            <person name="Kohler A."/>
            <person name="Kuo A."/>
            <person name="Nagy L.G."/>
            <person name="Floudas D."/>
            <person name="Copeland A."/>
            <person name="Barry K.W."/>
            <person name="Cichocki N."/>
            <person name="Veneault-Fourrey C."/>
            <person name="LaButti K."/>
            <person name="Lindquist E.A."/>
            <person name="Lipzen A."/>
            <person name="Lundell T."/>
            <person name="Morin E."/>
            <person name="Murat C."/>
            <person name="Riley R."/>
            <person name="Ohm R."/>
            <person name="Sun H."/>
            <person name="Tunlid A."/>
            <person name="Henrissat B."/>
            <person name="Grigoriev I.V."/>
            <person name="Hibbett D.S."/>
            <person name="Martin F."/>
        </authorList>
    </citation>
    <scope>NUCLEOTIDE SEQUENCE [LARGE SCALE GENOMIC DNA]</scope>
    <source>
        <strain evidence="3 4">FD-317 M1</strain>
    </source>
</reference>
<dbReference type="AlphaFoldDB" id="A0A0D0CJL7"/>
<evidence type="ECO:0000313" key="4">
    <source>
        <dbReference type="Proteomes" id="UP000053593"/>
    </source>
</evidence>
<accession>A0A0D0CJL7</accession>
<feature type="chain" id="PRO_5002208685" evidence="1">
    <location>
        <begin position="21"/>
        <end position="173"/>
    </location>
</feature>
<dbReference type="OrthoDB" id="2131701at2759"/>
<protein>
    <submittedName>
        <fullName evidence="3">Carbohydrate-binding module family 13 protein</fullName>
    </submittedName>
</protein>
<sequence>MMHLTKLLFFLFTLTVSALAAVTPRAVVPRAEELIQSGRTFTIINAKAGTVVDLSAGDNTTSTGWTPNNGLNQRWTTLWTGHSWNFQSVITGSYLGISGTAANGANLTVSTTPTDWDIWHDTVNVSNYRIYIPNTAQNWDLWDFGNPVAGDPITLWQATTGVHQTWTFEQVDK</sequence>